<dbReference type="Gene3D" id="2.60.40.680">
    <property type="match status" value="1"/>
</dbReference>
<keyword evidence="3" id="KW-0732">Signal</keyword>
<feature type="region of interest" description="Disordered" evidence="1">
    <location>
        <begin position="159"/>
        <end position="270"/>
    </location>
</feature>
<keyword evidence="2" id="KW-1133">Transmembrane helix</keyword>
<dbReference type="RefSeq" id="WP_055277957.1">
    <property type="nucleotide sequence ID" value="NZ_CYZV01000069.1"/>
</dbReference>
<feature type="transmembrane region" description="Helical" evidence="2">
    <location>
        <begin position="276"/>
        <end position="298"/>
    </location>
</feature>
<reference evidence="4 5" key="1">
    <citation type="submission" date="2015-09" db="EMBL/GenBank/DDBJ databases">
        <authorList>
            <consortium name="Pathogen Informatics"/>
        </authorList>
    </citation>
    <scope>NUCLEOTIDE SEQUENCE [LARGE SCALE GENOMIC DNA]</scope>
    <source>
        <strain evidence="4 5">2789STDY5834855</strain>
    </source>
</reference>
<evidence type="ECO:0000256" key="1">
    <source>
        <dbReference type="SAM" id="MobiDB-lite"/>
    </source>
</evidence>
<feature type="chain" id="PRO_5039251197" evidence="3">
    <location>
        <begin position="23"/>
        <end position="309"/>
    </location>
</feature>
<keyword evidence="2" id="KW-0472">Membrane</keyword>
<accession>A0A174IFN1</accession>
<dbReference type="SUPFAM" id="SSF49384">
    <property type="entry name" value="Carbohydrate-binding domain"/>
    <property type="match status" value="1"/>
</dbReference>
<feature type="compositionally biased region" description="Polar residues" evidence="1">
    <location>
        <begin position="235"/>
        <end position="245"/>
    </location>
</feature>
<feature type="compositionally biased region" description="Basic and acidic residues" evidence="1">
    <location>
        <begin position="246"/>
        <end position="261"/>
    </location>
</feature>
<dbReference type="InterPro" id="IPR008965">
    <property type="entry name" value="CBM2/CBM3_carb-bd_dom_sf"/>
</dbReference>
<dbReference type="CDD" id="cd08547">
    <property type="entry name" value="Type_II_cohesin"/>
    <property type="match status" value="1"/>
</dbReference>
<evidence type="ECO:0000313" key="5">
    <source>
        <dbReference type="Proteomes" id="UP000095558"/>
    </source>
</evidence>
<dbReference type="EMBL" id="CYZV01000069">
    <property type="protein sequence ID" value="CUO86044.1"/>
    <property type="molecule type" value="Genomic_DNA"/>
</dbReference>
<feature type="compositionally biased region" description="Low complexity" evidence="1">
    <location>
        <begin position="177"/>
        <end position="200"/>
    </location>
</feature>
<keyword evidence="2" id="KW-0812">Transmembrane</keyword>
<sequence>MKKILTFMIAFMFFVIPVKTYADSATVEIVVNGQIKKGSIIEILVNVKDVNKLYAASVDFTYDTDKLRVESIAASDFITKHNNEIMEFGGETAKNGNTASYSFTFLGEKDGIKGSGTILVISAEVLNDKKLSIGQDNMKVKLVQQVGDTVENYSFKFSGYNDEDNSEVSVGENLTTNSNGDSQIISSNNSSSSTGANGNNKTENDGNKEKAEATDYNGENSNNTENAEESTDENGQTLENSSQEADNAKDNVNDGNGKENSEESDLLGSKSGNKGILITSGIILTLVIAGGVAGYYFYKINYNIKCNTN</sequence>
<dbReference type="GO" id="GO:0030246">
    <property type="term" value="F:carbohydrate binding"/>
    <property type="evidence" value="ECO:0007669"/>
    <property type="project" value="InterPro"/>
</dbReference>
<dbReference type="OrthoDB" id="1938646at2"/>
<feature type="signal peptide" evidence="3">
    <location>
        <begin position="1"/>
        <end position="22"/>
    </location>
</feature>
<name>A0A174IFN1_9CLOT</name>
<dbReference type="Proteomes" id="UP000095558">
    <property type="component" value="Unassembled WGS sequence"/>
</dbReference>
<evidence type="ECO:0000256" key="2">
    <source>
        <dbReference type="SAM" id="Phobius"/>
    </source>
</evidence>
<evidence type="ECO:0000256" key="3">
    <source>
        <dbReference type="SAM" id="SignalP"/>
    </source>
</evidence>
<gene>
    <name evidence="4" type="ORF">ERS852470_03572</name>
</gene>
<evidence type="ECO:0000313" key="4">
    <source>
        <dbReference type="EMBL" id="CUO86044.1"/>
    </source>
</evidence>
<proteinExistence type="predicted"/>
<organism evidence="4 5">
    <name type="scientific">Clostridium disporicum</name>
    <dbReference type="NCBI Taxonomy" id="84024"/>
    <lineage>
        <taxon>Bacteria</taxon>
        <taxon>Bacillati</taxon>
        <taxon>Bacillota</taxon>
        <taxon>Clostridia</taxon>
        <taxon>Eubacteriales</taxon>
        <taxon>Clostridiaceae</taxon>
        <taxon>Clostridium</taxon>
    </lineage>
</organism>
<dbReference type="AlphaFoldDB" id="A0A174IFN1"/>
<protein>
    <submittedName>
        <fullName evidence="4">Cellulosome anchoring protein cohesin subunit</fullName>
    </submittedName>
</protein>
<feature type="compositionally biased region" description="Basic and acidic residues" evidence="1">
    <location>
        <begin position="202"/>
        <end position="213"/>
    </location>
</feature>